<evidence type="ECO:0000313" key="3">
    <source>
        <dbReference type="Proteomes" id="UP001168821"/>
    </source>
</evidence>
<keyword evidence="3" id="KW-1185">Reference proteome</keyword>
<dbReference type="AlphaFoldDB" id="A0AA38MTH7"/>
<gene>
    <name evidence="2" type="ORF">Zmor_002088</name>
</gene>
<accession>A0AA38MTH7</accession>
<evidence type="ECO:0000256" key="1">
    <source>
        <dbReference type="SAM" id="Phobius"/>
    </source>
</evidence>
<protein>
    <submittedName>
        <fullName evidence="2">Uncharacterized protein</fullName>
    </submittedName>
</protein>
<sequence>MGRLPKDLTRAGKHVKVSRVLTNLLRENSSRASECSDKQNYTFNLHVWIFLLPAVSIFRSISAGKYRSIFLRFIRPEEVDVSFPFNLSRPQFTRESAGRRSAVNMFQFGFTRNGPTLNTIKFAFDPRPKQARFDSSHRCK</sequence>
<name>A0AA38MTH7_9CUCU</name>
<dbReference type="EMBL" id="JALNTZ010000001">
    <property type="protein sequence ID" value="KAJ3666653.1"/>
    <property type="molecule type" value="Genomic_DNA"/>
</dbReference>
<dbReference type="Proteomes" id="UP001168821">
    <property type="component" value="Unassembled WGS sequence"/>
</dbReference>
<feature type="transmembrane region" description="Helical" evidence="1">
    <location>
        <begin position="45"/>
        <end position="62"/>
    </location>
</feature>
<keyword evidence="1" id="KW-1133">Transmembrane helix</keyword>
<evidence type="ECO:0000313" key="2">
    <source>
        <dbReference type="EMBL" id="KAJ3666653.1"/>
    </source>
</evidence>
<proteinExistence type="predicted"/>
<keyword evidence="1" id="KW-0472">Membrane</keyword>
<organism evidence="2 3">
    <name type="scientific">Zophobas morio</name>
    <dbReference type="NCBI Taxonomy" id="2755281"/>
    <lineage>
        <taxon>Eukaryota</taxon>
        <taxon>Metazoa</taxon>
        <taxon>Ecdysozoa</taxon>
        <taxon>Arthropoda</taxon>
        <taxon>Hexapoda</taxon>
        <taxon>Insecta</taxon>
        <taxon>Pterygota</taxon>
        <taxon>Neoptera</taxon>
        <taxon>Endopterygota</taxon>
        <taxon>Coleoptera</taxon>
        <taxon>Polyphaga</taxon>
        <taxon>Cucujiformia</taxon>
        <taxon>Tenebrionidae</taxon>
        <taxon>Zophobas</taxon>
    </lineage>
</organism>
<comment type="caution">
    <text evidence="2">The sequence shown here is derived from an EMBL/GenBank/DDBJ whole genome shotgun (WGS) entry which is preliminary data.</text>
</comment>
<keyword evidence="1" id="KW-0812">Transmembrane</keyword>
<reference evidence="2" key="1">
    <citation type="journal article" date="2023" name="G3 (Bethesda)">
        <title>Whole genome assemblies of Zophobas morio and Tenebrio molitor.</title>
        <authorList>
            <person name="Kaur S."/>
            <person name="Stinson S.A."/>
            <person name="diCenzo G.C."/>
        </authorList>
    </citation>
    <scope>NUCLEOTIDE SEQUENCE</scope>
    <source>
        <strain evidence="2">QUZm001</strain>
    </source>
</reference>